<keyword evidence="2" id="KW-1185">Reference proteome</keyword>
<dbReference type="RefSeq" id="WP_390424333.1">
    <property type="nucleotide sequence ID" value="NZ_BAABZQ010000001.1"/>
</dbReference>
<protein>
    <submittedName>
        <fullName evidence="1">Uncharacterized protein</fullName>
    </submittedName>
</protein>
<reference evidence="1 2" key="1">
    <citation type="submission" date="2024-04" db="EMBL/GenBank/DDBJ databases">
        <title>Defined microbial consortia suppress multidrug-resistant proinflammatory Enterobacteriaceae via ecological control.</title>
        <authorList>
            <person name="Furuichi M."/>
            <person name="Kawaguchi T."/>
            <person name="Pust M."/>
            <person name="Yasuma K."/>
            <person name="Plichta D."/>
            <person name="Hasegawa N."/>
            <person name="Ohya T."/>
            <person name="Bhattarai S."/>
            <person name="Sasajima S."/>
            <person name="Aoto Y."/>
            <person name="Tuganbaev T."/>
            <person name="Yaginuma M."/>
            <person name="Ueda M."/>
            <person name="Okahashi N."/>
            <person name="Amafuji K."/>
            <person name="Kiridooshi Y."/>
            <person name="Sugita K."/>
            <person name="Strazar M."/>
            <person name="Skelly A."/>
            <person name="Suda W."/>
            <person name="Hattori M."/>
            <person name="Nakamoto N."/>
            <person name="Caballero S."/>
            <person name="Norman J."/>
            <person name="Olle B."/>
            <person name="Tanoue T."/>
            <person name="Arita M."/>
            <person name="Bucci V."/>
            <person name="Atarashi K."/>
            <person name="Xavier R."/>
            <person name="Honda K."/>
        </authorList>
    </citation>
    <scope>NUCLEOTIDE SEQUENCE [LARGE SCALE GENOMIC DNA]</scope>
    <source>
        <strain evidence="2">k34-0107-D12</strain>
    </source>
</reference>
<name>A0ABQ0BV86_9FIRM</name>
<proteinExistence type="predicted"/>
<sequence>MKTLKQYYRLFRRNIRRENMRKNHDRFLKDIPVMVNTETLSELDFAAGYFTGAIKTAAEFGEITIEQEEELIKIVGYIHEGEREKREEA</sequence>
<dbReference type="Proteomes" id="UP001600941">
    <property type="component" value="Unassembled WGS sequence"/>
</dbReference>
<evidence type="ECO:0000313" key="1">
    <source>
        <dbReference type="EMBL" id="GAA6500448.1"/>
    </source>
</evidence>
<comment type="caution">
    <text evidence="1">The sequence shown here is derived from an EMBL/GenBank/DDBJ whole genome shotgun (WGS) entry which is preliminary data.</text>
</comment>
<dbReference type="EMBL" id="BAABZQ010000001">
    <property type="protein sequence ID" value="GAA6500448.1"/>
    <property type="molecule type" value="Genomic_DNA"/>
</dbReference>
<organism evidence="1 2">
    <name type="scientific">Blautia parvula</name>
    <dbReference type="NCBI Taxonomy" id="2877527"/>
    <lineage>
        <taxon>Bacteria</taxon>
        <taxon>Bacillati</taxon>
        <taxon>Bacillota</taxon>
        <taxon>Clostridia</taxon>
        <taxon>Lachnospirales</taxon>
        <taxon>Lachnospiraceae</taxon>
        <taxon>Blautia</taxon>
    </lineage>
</organism>
<evidence type="ECO:0000313" key="2">
    <source>
        <dbReference type="Proteomes" id="UP001600941"/>
    </source>
</evidence>
<gene>
    <name evidence="1" type="ORF">K340107D12_32640</name>
</gene>
<accession>A0ABQ0BV86</accession>